<accession>A0A8J2S4D7</accession>
<sequence length="198" mass="21083">MAFSTSVSMSLFLVATVCCLIVTTAGVKLPLPHSVADLQSKQIYVAPTQFYNYYNPYEYQGQVLIQTEQKEVNPELASSGRQNLPLSARPAASECILDKAADTGLKGCTLGSQAASGNIDLKFTAAKQGVIIALVPPSNYSKVKITCSEITTGVKAFTKTAKISLTTDTPVTETKQTQVFVVSAAANNVFKCSWEASA</sequence>
<reference evidence="2" key="1">
    <citation type="submission" date="2021-11" db="EMBL/GenBank/DDBJ databases">
        <authorList>
            <person name="Schell T."/>
        </authorList>
    </citation>
    <scope>NUCLEOTIDE SEQUENCE</scope>
    <source>
        <strain evidence="2">M5</strain>
    </source>
</reference>
<dbReference type="EMBL" id="CAKKLH010000292">
    <property type="protein sequence ID" value="CAH0109216.1"/>
    <property type="molecule type" value="Genomic_DNA"/>
</dbReference>
<dbReference type="AlphaFoldDB" id="A0A8J2S4D7"/>
<dbReference type="Proteomes" id="UP000789390">
    <property type="component" value="Unassembled WGS sequence"/>
</dbReference>
<proteinExistence type="predicted"/>
<feature type="chain" id="PRO_5035241994" evidence="1">
    <location>
        <begin position="27"/>
        <end position="198"/>
    </location>
</feature>
<comment type="caution">
    <text evidence="2">The sequence shown here is derived from an EMBL/GenBank/DDBJ whole genome shotgun (WGS) entry which is preliminary data.</text>
</comment>
<evidence type="ECO:0000256" key="1">
    <source>
        <dbReference type="SAM" id="SignalP"/>
    </source>
</evidence>
<feature type="signal peptide" evidence="1">
    <location>
        <begin position="1"/>
        <end position="26"/>
    </location>
</feature>
<evidence type="ECO:0000313" key="2">
    <source>
        <dbReference type="EMBL" id="CAH0109216.1"/>
    </source>
</evidence>
<evidence type="ECO:0000313" key="3">
    <source>
        <dbReference type="Proteomes" id="UP000789390"/>
    </source>
</evidence>
<organism evidence="2 3">
    <name type="scientific">Daphnia galeata</name>
    <dbReference type="NCBI Taxonomy" id="27404"/>
    <lineage>
        <taxon>Eukaryota</taxon>
        <taxon>Metazoa</taxon>
        <taxon>Ecdysozoa</taxon>
        <taxon>Arthropoda</taxon>
        <taxon>Crustacea</taxon>
        <taxon>Branchiopoda</taxon>
        <taxon>Diplostraca</taxon>
        <taxon>Cladocera</taxon>
        <taxon>Anomopoda</taxon>
        <taxon>Daphniidae</taxon>
        <taxon>Daphnia</taxon>
    </lineage>
</organism>
<keyword evidence="3" id="KW-1185">Reference proteome</keyword>
<name>A0A8J2S4D7_9CRUS</name>
<dbReference type="OrthoDB" id="6356117at2759"/>
<protein>
    <submittedName>
        <fullName evidence="2">Uncharacterized protein</fullName>
    </submittedName>
</protein>
<gene>
    <name evidence="2" type="ORF">DGAL_LOCUS12685</name>
</gene>
<keyword evidence="1" id="KW-0732">Signal</keyword>